<organism evidence="2 3">
    <name type="scientific">Shewanella colwelliana</name>
    <name type="common">Alteromonas colwelliana</name>
    <dbReference type="NCBI Taxonomy" id="23"/>
    <lineage>
        <taxon>Bacteria</taxon>
        <taxon>Pseudomonadati</taxon>
        <taxon>Pseudomonadota</taxon>
        <taxon>Gammaproteobacteria</taxon>
        <taxon>Alteromonadales</taxon>
        <taxon>Shewanellaceae</taxon>
        <taxon>Shewanella</taxon>
    </lineage>
</organism>
<dbReference type="Proteomes" id="UP000773469">
    <property type="component" value="Unassembled WGS sequence"/>
</dbReference>
<dbReference type="OrthoDB" id="9793517at2"/>
<dbReference type="InterPro" id="IPR002187">
    <property type="entry name" value="N-reg_PII"/>
</dbReference>
<dbReference type="SUPFAM" id="SSF54913">
    <property type="entry name" value="GlnB-like"/>
    <property type="match status" value="1"/>
</dbReference>
<dbReference type="PROSITE" id="PS51343">
    <property type="entry name" value="PII_GLNB_DOM"/>
    <property type="match status" value="1"/>
</dbReference>
<evidence type="ECO:0000313" key="2">
    <source>
        <dbReference type="EMBL" id="OEG73690.1"/>
    </source>
</evidence>
<evidence type="ECO:0000313" key="3">
    <source>
        <dbReference type="Proteomes" id="UP000095230"/>
    </source>
</evidence>
<accession>A0A1E5ISZ4</accession>
<dbReference type="GO" id="GO:0030234">
    <property type="term" value="F:enzyme regulator activity"/>
    <property type="evidence" value="ECO:0007669"/>
    <property type="project" value="InterPro"/>
</dbReference>
<dbReference type="SMART" id="SM00938">
    <property type="entry name" value="P-II"/>
    <property type="match status" value="1"/>
</dbReference>
<proteinExistence type="predicted"/>
<dbReference type="AlphaFoldDB" id="A0A1E5ISZ4"/>
<reference evidence="2 3" key="1">
    <citation type="submission" date="2016-07" db="EMBL/GenBank/DDBJ databases">
        <title>Whole-genome of two Shewanella species isolated from a digestive organ of sea cucumber Apostichopus japonicus Selenka 1867.</title>
        <authorList>
            <person name="Hong H.-H."/>
            <person name="Choi H."/>
            <person name="Cheon S."/>
            <person name="Oh J.-S."/>
            <person name="Lee H.-G."/>
            <person name="Park C."/>
        </authorList>
    </citation>
    <scope>NUCLEOTIDE SEQUENCE [LARGE SCALE GENOMIC DNA]</scope>
    <source>
        <strain evidence="2 3">CSB03KR</strain>
    </source>
</reference>
<protein>
    <submittedName>
        <fullName evidence="1">Nitrogen regulatory protein P-II</fullName>
    </submittedName>
    <submittedName>
        <fullName evidence="2">Transcriptional regulator</fullName>
    </submittedName>
</protein>
<dbReference type="EMBL" id="MCBT01000037">
    <property type="protein sequence ID" value="OEG73690.1"/>
    <property type="molecule type" value="Genomic_DNA"/>
</dbReference>
<gene>
    <name evidence="2" type="ORF">BEL05_00210</name>
    <name evidence="1" type="ORF">TUM3794_29970</name>
</gene>
<evidence type="ECO:0000313" key="1">
    <source>
        <dbReference type="EMBL" id="GIU43704.1"/>
    </source>
</evidence>
<reference evidence="1 4" key="2">
    <citation type="submission" date="2021-05" db="EMBL/GenBank/DDBJ databases">
        <title>Molecular characterization for Shewanella algae harboring chromosomal blaOXA-55-like strains isolated from clinical and environment sample.</title>
        <authorList>
            <person name="Ohama Y."/>
            <person name="Aoki K."/>
            <person name="Harada S."/>
            <person name="Moriya K."/>
            <person name="Ishii Y."/>
            <person name="Tateda K."/>
        </authorList>
    </citation>
    <scope>NUCLEOTIDE SEQUENCE [LARGE SCALE GENOMIC DNA]</scope>
    <source>
        <strain evidence="1 4">MBTL60-118</strain>
    </source>
</reference>
<dbReference type="InterPro" id="IPR011322">
    <property type="entry name" value="N-reg_PII-like_a/b"/>
</dbReference>
<comment type="caution">
    <text evidence="2">The sequence shown here is derived from an EMBL/GenBank/DDBJ whole genome shotgun (WGS) entry which is preliminary data.</text>
</comment>
<dbReference type="Proteomes" id="UP000095230">
    <property type="component" value="Unassembled WGS sequence"/>
</dbReference>
<dbReference type="InterPro" id="IPR015867">
    <property type="entry name" value="N-reg_PII/ATP_PRibTrfase_C"/>
</dbReference>
<dbReference type="EMBL" id="BPEU01000023">
    <property type="protein sequence ID" value="GIU43704.1"/>
    <property type="molecule type" value="Genomic_DNA"/>
</dbReference>
<dbReference type="GO" id="GO:0006808">
    <property type="term" value="P:regulation of nitrogen utilization"/>
    <property type="evidence" value="ECO:0007669"/>
    <property type="project" value="InterPro"/>
</dbReference>
<keyword evidence="4" id="KW-1185">Reference proteome</keyword>
<dbReference type="Pfam" id="PF00543">
    <property type="entry name" value="P-II"/>
    <property type="match status" value="1"/>
</dbReference>
<dbReference type="Gene3D" id="3.30.70.120">
    <property type="match status" value="1"/>
</dbReference>
<dbReference type="RefSeq" id="WP_028764053.1">
    <property type="nucleotide sequence ID" value="NZ_BPEU01000023.1"/>
</dbReference>
<sequence length="116" mass="12692">MRFKLIVAFVDDTSTDTVLDAARAAGATGATVINHARGEGLEKKKTFMGLGLDIQRDVILWLVEEHMSRTILETICRVGEFDTNPGQGIAIQIDVEDAVGVAHQVEKLSKEIEDQI</sequence>
<evidence type="ECO:0000313" key="4">
    <source>
        <dbReference type="Proteomes" id="UP000773469"/>
    </source>
</evidence>
<dbReference type="STRING" id="23.BEL05_00210"/>
<name>A0A1E5ISZ4_SHECO</name>